<comment type="caution">
    <text evidence="9">The sequence shown here is derived from an EMBL/GenBank/DDBJ whole genome shotgun (WGS) entry which is preliminary data.</text>
</comment>
<feature type="binding site" evidence="7">
    <location>
        <position position="327"/>
    </location>
    <ligand>
        <name>NADP(+)</name>
        <dbReference type="ChEBI" id="CHEBI:58349"/>
    </ligand>
</feature>
<keyword evidence="2" id="KW-0285">Flavoprotein</keyword>
<evidence type="ECO:0000313" key="10">
    <source>
        <dbReference type="Proteomes" id="UP000078124"/>
    </source>
</evidence>
<accession>A0A8G2A337</accession>
<dbReference type="PIRSF" id="PIRSF000362">
    <property type="entry name" value="FNR"/>
    <property type="match status" value="1"/>
</dbReference>
<dbReference type="SUPFAM" id="SSF51971">
    <property type="entry name" value="Nucleotide-binding domain"/>
    <property type="match status" value="1"/>
</dbReference>
<evidence type="ECO:0000256" key="2">
    <source>
        <dbReference type="ARBA" id="ARBA00022630"/>
    </source>
</evidence>
<sequence length="413" mass="44527">MLKLMPTIAIIGSGPAGCYSAQFLKKALPGAEITVFEALPVPYGLLRYGVAPDHQGTKNVSSQFERMFTTSNVRFVGNVEIGKDIPLTELIDAFDVVVVATGLYVDRKLGIPGDSLSYVCGAGEILRSLNGYPQSDSNGMGRQLQALGERIAVIGNGNVAMDVVRLIAKSEEELAGSDINDIARNNLCTDKVRCIDVIGRSPIEQAKFDLAMLREICQLKNATIRWPEKHDGTHGLAADLLSRTNEASVGKKGSLVINFHFDSTPLLITARNMSAVLTLNNKSVGGIQDYHYDTIITAVGFCHSPEGSFASVAGIYPVGWARRGPTGTVAANRREAAEVSATILEDLECGRIATGKAGLKAVEDKIKHKAVTFEQWQYLDRYEIHSAPSGRCRKKAISIAEMLSVMETGTSLP</sequence>
<dbReference type="PANTHER" id="PTHR48467">
    <property type="entry name" value="GLUTAMATE SYNTHASE 1 [NADH], CHLOROPLASTIC-LIKE"/>
    <property type="match status" value="1"/>
</dbReference>
<name>A0A8G2A337_RAOPL</name>
<evidence type="ECO:0000256" key="5">
    <source>
        <dbReference type="ARBA" id="ARBA00023002"/>
    </source>
</evidence>
<feature type="binding site" evidence="6">
    <location>
        <position position="45"/>
    </location>
    <ligand>
        <name>FAD</name>
        <dbReference type="ChEBI" id="CHEBI:57692"/>
    </ligand>
</feature>
<dbReference type="InterPro" id="IPR021163">
    <property type="entry name" value="Ferredox_Rdtase_adrenod"/>
</dbReference>
<keyword evidence="3 6" id="KW-0274">FAD</keyword>
<evidence type="ECO:0000259" key="8">
    <source>
        <dbReference type="Pfam" id="PF07992"/>
    </source>
</evidence>
<dbReference type="InterPro" id="IPR055275">
    <property type="entry name" value="Ferredox_Rdtase"/>
</dbReference>
<reference evidence="9 10" key="1">
    <citation type="submission" date="2016-05" db="EMBL/GenBank/DDBJ databases">
        <authorList>
            <consortium name="Pathogen Informatics"/>
        </authorList>
    </citation>
    <scope>NUCLEOTIDE SEQUENCE [LARGE SCALE GENOMIC DNA]</scope>
    <source>
        <strain evidence="9 10">2880STDY5682802</strain>
    </source>
</reference>
<dbReference type="Pfam" id="PF07992">
    <property type="entry name" value="Pyr_redox_2"/>
    <property type="match status" value="1"/>
</dbReference>
<evidence type="ECO:0000256" key="1">
    <source>
        <dbReference type="ARBA" id="ARBA00001974"/>
    </source>
</evidence>
<dbReference type="InterPro" id="IPR023753">
    <property type="entry name" value="FAD/NAD-binding_dom"/>
</dbReference>
<proteinExistence type="predicted"/>
<dbReference type="AlphaFoldDB" id="A0A8G2A337"/>
<dbReference type="RefSeq" id="WP_219859089.1">
    <property type="nucleotide sequence ID" value="NZ_FLAC01000032.1"/>
</dbReference>
<feature type="binding site" evidence="6">
    <location>
        <position position="37"/>
    </location>
    <ligand>
        <name>FAD</name>
        <dbReference type="ChEBI" id="CHEBI:57692"/>
    </ligand>
</feature>
<evidence type="ECO:0000313" key="9">
    <source>
        <dbReference type="EMBL" id="SAQ11852.1"/>
    </source>
</evidence>
<feature type="domain" description="FAD/NAD(P)-binding" evidence="8">
    <location>
        <begin position="7"/>
        <end position="169"/>
    </location>
</feature>
<keyword evidence="5 9" id="KW-0560">Oxidoreductase</keyword>
<feature type="binding site" evidence="6">
    <location>
        <position position="81"/>
    </location>
    <ligand>
        <name>FAD</name>
        <dbReference type="ChEBI" id="CHEBI:57692"/>
    </ligand>
</feature>
<dbReference type="PANTHER" id="PTHR48467:SF1">
    <property type="entry name" value="GLUTAMATE SYNTHASE 1 [NADH], CHLOROPLASTIC-LIKE"/>
    <property type="match status" value="1"/>
</dbReference>
<dbReference type="EC" id="1.18.1.2" evidence="9"/>
<comment type="cofactor">
    <cofactor evidence="1 6">
        <name>FAD</name>
        <dbReference type="ChEBI" id="CHEBI:57692"/>
    </cofactor>
</comment>
<dbReference type="EMBL" id="FLAC01000032">
    <property type="protein sequence ID" value="SAQ11852.1"/>
    <property type="molecule type" value="Genomic_DNA"/>
</dbReference>
<gene>
    <name evidence="9" type="primary">fprA</name>
    <name evidence="9" type="ORF">SAMEA2273876_05165</name>
</gene>
<feature type="binding site" evidence="6">
    <location>
        <position position="320"/>
    </location>
    <ligand>
        <name>FAD</name>
        <dbReference type="ChEBI" id="CHEBI:57692"/>
    </ligand>
</feature>
<protein>
    <submittedName>
        <fullName evidence="9">Glutamate synthase small subunit</fullName>
        <ecNumber evidence="9">1.18.1.2</ecNumber>
    </submittedName>
</protein>
<dbReference type="PRINTS" id="PR00419">
    <property type="entry name" value="ADXRDTASE"/>
</dbReference>
<dbReference type="GO" id="GO:0004324">
    <property type="term" value="F:ferredoxin-NADP+ reductase activity"/>
    <property type="evidence" value="ECO:0007669"/>
    <property type="project" value="UniProtKB-EC"/>
</dbReference>
<keyword evidence="4 7" id="KW-0521">NADP</keyword>
<evidence type="ECO:0000256" key="3">
    <source>
        <dbReference type="ARBA" id="ARBA00022827"/>
    </source>
</evidence>
<dbReference type="Proteomes" id="UP000078124">
    <property type="component" value="Unassembled WGS sequence"/>
</dbReference>
<dbReference type="Gene3D" id="3.40.50.720">
    <property type="entry name" value="NAD(P)-binding Rossmann-like Domain"/>
    <property type="match status" value="2"/>
</dbReference>
<feature type="binding site" evidence="6">
    <location>
        <position position="16"/>
    </location>
    <ligand>
        <name>FAD</name>
        <dbReference type="ChEBI" id="CHEBI:57692"/>
    </ligand>
</feature>
<evidence type="ECO:0000256" key="6">
    <source>
        <dbReference type="PIRSR" id="PIRSR000362-1"/>
    </source>
</evidence>
<feature type="binding site" evidence="7">
    <location>
        <begin position="156"/>
        <end position="159"/>
    </location>
    <ligand>
        <name>NADP(+)</name>
        <dbReference type="ChEBI" id="CHEBI:58349"/>
    </ligand>
</feature>
<organism evidence="9 10">
    <name type="scientific">Raoultella planticola</name>
    <name type="common">Klebsiella planticola</name>
    <dbReference type="NCBI Taxonomy" id="575"/>
    <lineage>
        <taxon>Bacteria</taxon>
        <taxon>Pseudomonadati</taxon>
        <taxon>Pseudomonadota</taxon>
        <taxon>Gammaproteobacteria</taxon>
        <taxon>Enterobacterales</taxon>
        <taxon>Enterobacteriaceae</taxon>
        <taxon>Klebsiella/Raoultella group</taxon>
        <taxon>Raoultella</taxon>
    </lineage>
</organism>
<evidence type="ECO:0000256" key="4">
    <source>
        <dbReference type="ARBA" id="ARBA00022857"/>
    </source>
</evidence>
<evidence type="ECO:0000256" key="7">
    <source>
        <dbReference type="PIRSR" id="PIRSR000362-2"/>
    </source>
</evidence>